<gene>
    <name evidence="3" type="ORF">NCTC12967_00219</name>
</gene>
<keyword evidence="3" id="KW-0378">Hydrolase</keyword>
<dbReference type="Pfam" id="PF06259">
    <property type="entry name" value="Abhydrolase_8"/>
    <property type="match status" value="1"/>
</dbReference>
<evidence type="ECO:0000313" key="3">
    <source>
        <dbReference type="EMBL" id="VEH68955.1"/>
    </source>
</evidence>
<dbReference type="AlphaFoldDB" id="A0A448MUX7"/>
<evidence type="ECO:0000313" key="4">
    <source>
        <dbReference type="Proteomes" id="UP000273044"/>
    </source>
</evidence>
<sequence>MAISWSDVQQWNPANLNTAVQNLTSSRQTLTTEADNAVSAKGRVQSSGAAVTAMLGSLGSLNGSLDRVVNDVSELMMATADASDGVWDVQTKVAECTSFVEQYPYLSIGEDGTVNCEEEQATTMEQAAPNGPGQTATRNADRQKNAQELRDLIKAAIDCAVEVDNDYLKRLNALANGTYVCAETAASDSQGLPDLPQAGWSATEVSVWWNALTEAERRKLIEKHPDAIRNLDGLPGGARDEANRNVLERETTAAENHQKSVQEKYDAEQKKIDAAHKWAVLTNSGNSAGVLIKPPNPFEEELKQANRRVSDLAKLNELAGVMEEDGSGGYATGADGKPRHHYQLLTLDVPEGYDKDVKAAVAVGDVDKASNVATMVPGIGNTARNGMDGMLNNAEALRTAAGADKTAVVAWIGYDTPPGLLESDSNGSQTDYMTPARADEAAPALNSFEEGLHASHQRQGVDPNLTVHAHSYGSLAAGTALMDTKTGVVDAAQLHGSPGARATDAHQWNVPYGHMYASANGHDYVAGLGPDNAFGNDFGPDPRYVPGVGKIASTSNGGHSDYWNNPEFMEDAAQITAGEDPSVNRADNAAAASVNARHSGQHH</sequence>
<keyword evidence="4" id="KW-1185">Reference proteome</keyword>
<name>A0A448MUX7_9ACTN</name>
<dbReference type="InterPro" id="IPR010427">
    <property type="entry name" value="DUF1023"/>
</dbReference>
<dbReference type="GO" id="GO:0016787">
    <property type="term" value="F:hydrolase activity"/>
    <property type="evidence" value="ECO:0007669"/>
    <property type="project" value="UniProtKB-KW"/>
</dbReference>
<protein>
    <submittedName>
        <fullName evidence="3">Alpha/beta hydrolase of uncharacterized function (DUF1023)</fullName>
    </submittedName>
</protein>
<evidence type="ECO:0000256" key="1">
    <source>
        <dbReference type="SAM" id="MobiDB-lite"/>
    </source>
</evidence>
<dbReference type="Proteomes" id="UP000273044">
    <property type="component" value="Chromosome"/>
</dbReference>
<dbReference type="EMBL" id="LR134406">
    <property type="protein sequence ID" value="VEH68955.1"/>
    <property type="molecule type" value="Genomic_DNA"/>
</dbReference>
<feature type="domain" description="DUF1023" evidence="2">
    <location>
        <begin position="356"/>
        <end position="528"/>
    </location>
</feature>
<accession>A0A448MUX7</accession>
<reference evidence="3 4" key="1">
    <citation type="submission" date="2018-12" db="EMBL/GenBank/DDBJ databases">
        <authorList>
            <consortium name="Pathogen Informatics"/>
        </authorList>
    </citation>
    <scope>NUCLEOTIDE SEQUENCE [LARGE SCALE GENOMIC DNA]</scope>
    <source>
        <strain evidence="3 4">NCTC12967</strain>
    </source>
</reference>
<feature type="region of interest" description="Disordered" evidence="1">
    <location>
        <begin position="122"/>
        <end position="143"/>
    </location>
</feature>
<organism evidence="3 4">
    <name type="scientific">Arachnia propionica</name>
    <dbReference type="NCBI Taxonomy" id="1750"/>
    <lineage>
        <taxon>Bacteria</taxon>
        <taxon>Bacillati</taxon>
        <taxon>Actinomycetota</taxon>
        <taxon>Actinomycetes</taxon>
        <taxon>Propionibacteriales</taxon>
        <taxon>Propionibacteriaceae</taxon>
        <taxon>Arachnia</taxon>
    </lineage>
</organism>
<proteinExistence type="predicted"/>
<evidence type="ECO:0000259" key="2">
    <source>
        <dbReference type="Pfam" id="PF06259"/>
    </source>
</evidence>